<evidence type="ECO:0008006" key="4">
    <source>
        <dbReference type="Google" id="ProtNLM"/>
    </source>
</evidence>
<dbReference type="EMBL" id="ADLN01000019">
    <property type="protein sequence ID" value="EHI60462.1"/>
    <property type="molecule type" value="Genomic_DNA"/>
</dbReference>
<dbReference type="HOGENOM" id="CLU_103710_0_0_9"/>
<dbReference type="PATRIC" id="fig|742737.3.peg.1564"/>
<keyword evidence="1" id="KW-0732">Signal</keyword>
<protein>
    <recommendedName>
        <fullName evidence="4">WxL domain-containing protein</fullName>
    </recommendedName>
</protein>
<keyword evidence="3" id="KW-1185">Reference proteome</keyword>
<evidence type="ECO:0000313" key="2">
    <source>
        <dbReference type="EMBL" id="EHI60462.1"/>
    </source>
</evidence>
<organism evidence="2 3">
    <name type="scientific">Hungatella hathewayi WAL-18680</name>
    <dbReference type="NCBI Taxonomy" id="742737"/>
    <lineage>
        <taxon>Bacteria</taxon>
        <taxon>Bacillati</taxon>
        <taxon>Bacillota</taxon>
        <taxon>Clostridia</taxon>
        <taxon>Lachnospirales</taxon>
        <taxon>Lachnospiraceae</taxon>
        <taxon>Hungatella</taxon>
    </lineage>
</organism>
<dbReference type="RefSeq" id="WP_006779533.1">
    <property type="nucleotide sequence ID" value="NZ_CP040506.1"/>
</dbReference>
<feature type="chain" id="PRO_5039332507" description="WxL domain-containing protein" evidence="1">
    <location>
        <begin position="25"/>
        <end position="243"/>
    </location>
</feature>
<proteinExistence type="predicted"/>
<accession>G5IDH0</accession>
<dbReference type="AlphaFoldDB" id="G5IDH0"/>
<reference evidence="2 3" key="1">
    <citation type="submission" date="2011-08" db="EMBL/GenBank/DDBJ databases">
        <title>The Genome Sequence of Clostridium hathewayi WAL-18680.</title>
        <authorList>
            <consortium name="The Broad Institute Genome Sequencing Platform"/>
            <person name="Earl A."/>
            <person name="Ward D."/>
            <person name="Feldgarden M."/>
            <person name="Gevers D."/>
            <person name="Finegold S.M."/>
            <person name="Summanen P.H."/>
            <person name="Molitoris D.R."/>
            <person name="Song M."/>
            <person name="Daigneault M."/>
            <person name="Allen-Vercoe E."/>
            <person name="Young S.K."/>
            <person name="Zeng Q."/>
            <person name="Gargeya S."/>
            <person name="Fitzgerald M."/>
            <person name="Haas B."/>
            <person name="Abouelleil A."/>
            <person name="Alvarado L."/>
            <person name="Arachchi H.M."/>
            <person name="Berlin A."/>
            <person name="Brown A."/>
            <person name="Chapman S.B."/>
            <person name="Chen Z."/>
            <person name="Dunbar C."/>
            <person name="Freedman E."/>
            <person name="Gearin G."/>
            <person name="Gellesch M."/>
            <person name="Goldberg J."/>
            <person name="Griggs A."/>
            <person name="Gujja S."/>
            <person name="Heiman D."/>
            <person name="Howarth C."/>
            <person name="Larson L."/>
            <person name="Lui A."/>
            <person name="MacDonald P.J.P."/>
            <person name="Montmayeur A."/>
            <person name="Murphy C."/>
            <person name="Neiman D."/>
            <person name="Pearson M."/>
            <person name="Priest M."/>
            <person name="Roberts A."/>
            <person name="Saif S."/>
            <person name="Shea T."/>
            <person name="Shenoy N."/>
            <person name="Sisk P."/>
            <person name="Stolte C."/>
            <person name="Sykes S."/>
            <person name="Wortman J."/>
            <person name="Nusbaum C."/>
            <person name="Birren B."/>
        </authorList>
    </citation>
    <scope>NUCLEOTIDE SEQUENCE [LARGE SCALE GENOMIC DNA]</scope>
    <source>
        <strain evidence="2 3">WAL-18680</strain>
    </source>
</reference>
<evidence type="ECO:0000256" key="1">
    <source>
        <dbReference type="SAM" id="SignalP"/>
    </source>
</evidence>
<feature type="signal peptide" evidence="1">
    <location>
        <begin position="1"/>
        <end position="24"/>
    </location>
</feature>
<dbReference type="OrthoDB" id="9756189at2"/>
<evidence type="ECO:0000313" key="3">
    <source>
        <dbReference type="Proteomes" id="UP000005384"/>
    </source>
</evidence>
<comment type="caution">
    <text evidence="2">The sequence shown here is derived from an EMBL/GenBank/DDBJ whole genome shotgun (WGS) entry which is preliminary data.</text>
</comment>
<gene>
    <name evidence="2" type="ORF">HMPREF9473_01547</name>
</gene>
<sequence length="243" mass="25719">MKMTKKMTALMLAMSMAAAGTTAAYGDPGVSATDEVKSAGGSTNMTLTGNIQVTTLSVTIPTTVAFDVDMTKIPVKSATDKAGVNVQVTGPTETDYKIVNKSASTVWVYVTAVTPSATSTGKTPALVSKYSDLKVADYNLLFAIKDTKVAPPAVNAYTDETDLTLDGDSADFWMKSGMASGDKYYLNSDYGKLLAQDQATGEKENEMPLTIYAFTRKGWVAGDSFTVQPTFTVSVTDPTKPTT</sequence>
<dbReference type="Proteomes" id="UP000005384">
    <property type="component" value="Unassembled WGS sequence"/>
</dbReference>
<name>G5IDH0_9FIRM</name>